<keyword evidence="7" id="KW-0413">Isomerase</keyword>
<dbReference type="PANTHER" id="PTHR21047">
    <property type="entry name" value="DTDP-6-DEOXY-D-GLUCOSE-3,5 EPIMERASE"/>
    <property type="match status" value="1"/>
</dbReference>
<organism evidence="8 9">
    <name type="scientific">Zunongwangia profunda</name>
    <dbReference type="NCBI Taxonomy" id="398743"/>
    <lineage>
        <taxon>Bacteria</taxon>
        <taxon>Pseudomonadati</taxon>
        <taxon>Bacteroidota</taxon>
        <taxon>Flavobacteriia</taxon>
        <taxon>Flavobacteriales</taxon>
        <taxon>Flavobacteriaceae</taxon>
        <taxon>Zunongwangia</taxon>
    </lineage>
</organism>
<evidence type="ECO:0000256" key="4">
    <source>
        <dbReference type="ARBA" id="ARBA00019595"/>
    </source>
</evidence>
<dbReference type="PANTHER" id="PTHR21047:SF2">
    <property type="entry name" value="THYMIDINE DIPHOSPHO-4-KETO-RHAMNOSE 3,5-EPIMERASE"/>
    <property type="match status" value="1"/>
</dbReference>
<feature type="site" description="Participates in a stacking interaction with the thymidine ring of dTDP-4-oxo-6-deoxyglucose" evidence="6">
    <location>
        <position position="138"/>
    </location>
</feature>
<comment type="pathway">
    <text evidence="7">Carbohydrate biosynthesis; dTDP-L-rhamnose biosynthesis.</text>
</comment>
<reference evidence="8 9" key="1">
    <citation type="journal article" date="2018" name="Nat. Biotechnol.">
        <title>A standardized bacterial taxonomy based on genome phylogeny substantially revises the tree of life.</title>
        <authorList>
            <person name="Parks D.H."/>
            <person name="Chuvochina M."/>
            <person name="Waite D.W."/>
            <person name="Rinke C."/>
            <person name="Skarshewski A."/>
            <person name="Chaumeil P.A."/>
            <person name="Hugenholtz P."/>
        </authorList>
    </citation>
    <scope>NUCLEOTIDE SEQUENCE [LARGE SCALE GENOMIC DNA]</scope>
    <source>
        <strain evidence="8">UBA9359</strain>
    </source>
</reference>
<gene>
    <name evidence="8" type="primary">rfbC</name>
    <name evidence="8" type="ORF">DGQ38_15390</name>
</gene>
<dbReference type="AlphaFoldDB" id="A0A3D5J2W2"/>
<comment type="function">
    <text evidence="2 7">Catalyzes the epimerization of the C3' and C5'positions of dTDP-6-deoxy-D-xylo-4-hexulose, forming dTDP-6-deoxy-L-lyxo-4-hexulose.</text>
</comment>
<comment type="catalytic activity">
    <reaction evidence="1 7">
        <text>dTDP-4-dehydro-6-deoxy-alpha-D-glucose = dTDP-4-dehydro-beta-L-rhamnose</text>
        <dbReference type="Rhea" id="RHEA:16969"/>
        <dbReference type="ChEBI" id="CHEBI:57649"/>
        <dbReference type="ChEBI" id="CHEBI:62830"/>
        <dbReference type="EC" id="5.1.3.13"/>
    </reaction>
</comment>
<dbReference type="SUPFAM" id="SSF51182">
    <property type="entry name" value="RmlC-like cupins"/>
    <property type="match status" value="1"/>
</dbReference>
<evidence type="ECO:0000256" key="1">
    <source>
        <dbReference type="ARBA" id="ARBA00001298"/>
    </source>
</evidence>
<name>A0A3D5J2W2_9FLAO</name>
<dbReference type="Pfam" id="PF00908">
    <property type="entry name" value="dTDP_sugar_isom"/>
    <property type="match status" value="1"/>
</dbReference>
<dbReference type="GO" id="GO:0000271">
    <property type="term" value="P:polysaccharide biosynthetic process"/>
    <property type="evidence" value="ECO:0007669"/>
    <property type="project" value="TreeGrafter"/>
</dbReference>
<dbReference type="GO" id="GO:0019305">
    <property type="term" value="P:dTDP-rhamnose biosynthetic process"/>
    <property type="evidence" value="ECO:0007669"/>
    <property type="project" value="UniProtKB-UniRule"/>
</dbReference>
<protein>
    <recommendedName>
        <fullName evidence="4 7">dTDP-4-dehydrorhamnose 3,5-epimerase</fullName>
        <ecNumber evidence="3 7">5.1.3.13</ecNumber>
    </recommendedName>
    <alternativeName>
        <fullName evidence="7">Thymidine diphospho-4-keto-rhamnose 3,5-epimerase</fullName>
    </alternativeName>
</protein>
<evidence type="ECO:0000256" key="3">
    <source>
        <dbReference type="ARBA" id="ARBA00012098"/>
    </source>
</evidence>
<evidence type="ECO:0000256" key="5">
    <source>
        <dbReference type="PIRSR" id="PIRSR600888-1"/>
    </source>
</evidence>
<evidence type="ECO:0000313" key="8">
    <source>
        <dbReference type="EMBL" id="HCV82425.1"/>
    </source>
</evidence>
<dbReference type="Gene3D" id="2.60.120.10">
    <property type="entry name" value="Jelly Rolls"/>
    <property type="match status" value="1"/>
</dbReference>
<comment type="caution">
    <text evidence="8">The sequence shown here is derived from an EMBL/GenBank/DDBJ whole genome shotgun (WGS) entry which is preliminary data.</text>
</comment>
<dbReference type="RefSeq" id="WP_228250186.1">
    <property type="nucleotide sequence ID" value="NZ_CAJXAW010000033.1"/>
</dbReference>
<comment type="similarity">
    <text evidence="7">Belongs to the dTDP-4-dehydrorhamnose 3,5-epimerase family.</text>
</comment>
<dbReference type="InterPro" id="IPR000888">
    <property type="entry name" value="RmlC-like"/>
</dbReference>
<dbReference type="CDD" id="cd00438">
    <property type="entry name" value="cupin_RmlC"/>
    <property type="match status" value="1"/>
</dbReference>
<evidence type="ECO:0000256" key="2">
    <source>
        <dbReference type="ARBA" id="ARBA00001997"/>
    </source>
</evidence>
<dbReference type="InterPro" id="IPR011051">
    <property type="entry name" value="RmlC_Cupin_sf"/>
</dbReference>
<sequence length="187" mass="21542">MEVLETNINGCFEINPKLIYDSRGYFYESFNAARFREKTGLNIQFVQDNQSFSERGVLRGLHLQKGIHAQAKLVSVLKGKVLDVAIDLRKDSETFGQVYRTLLSEENKKQLFIPRGCAHGFVVLSETCLFFYKCDNYYHKASEAGIIYDDRDLGIDWQLAKDELIISDKDLVLPSFKDYISEYSEVN</sequence>
<feature type="active site" description="Proton acceptor" evidence="5">
    <location>
        <position position="62"/>
    </location>
</feature>
<evidence type="ECO:0000256" key="7">
    <source>
        <dbReference type="RuleBase" id="RU364069"/>
    </source>
</evidence>
<dbReference type="EC" id="5.1.3.13" evidence="3 7"/>
<dbReference type="InterPro" id="IPR014710">
    <property type="entry name" value="RmlC-like_jellyroll"/>
</dbReference>
<dbReference type="Proteomes" id="UP000264330">
    <property type="component" value="Unassembled WGS sequence"/>
</dbReference>
<accession>A0A3D5J2W2</accession>
<dbReference type="GO" id="GO:0005829">
    <property type="term" value="C:cytosol"/>
    <property type="evidence" value="ECO:0007669"/>
    <property type="project" value="TreeGrafter"/>
</dbReference>
<dbReference type="UniPathway" id="UPA00124"/>
<evidence type="ECO:0000313" key="9">
    <source>
        <dbReference type="Proteomes" id="UP000264330"/>
    </source>
</evidence>
<comment type="subunit">
    <text evidence="7">Homodimer.</text>
</comment>
<dbReference type="GO" id="GO:0008830">
    <property type="term" value="F:dTDP-4-dehydrorhamnose 3,5-epimerase activity"/>
    <property type="evidence" value="ECO:0007669"/>
    <property type="project" value="UniProtKB-UniRule"/>
</dbReference>
<evidence type="ECO:0000256" key="6">
    <source>
        <dbReference type="PIRSR" id="PIRSR600888-3"/>
    </source>
</evidence>
<feature type="active site" description="Proton donor" evidence="5">
    <location>
        <position position="132"/>
    </location>
</feature>
<dbReference type="NCBIfam" id="TIGR01221">
    <property type="entry name" value="rmlC"/>
    <property type="match status" value="1"/>
</dbReference>
<dbReference type="EMBL" id="DPMF01000353">
    <property type="protein sequence ID" value="HCV82425.1"/>
    <property type="molecule type" value="Genomic_DNA"/>
</dbReference>
<proteinExistence type="inferred from homology"/>